<dbReference type="PROSITE" id="PS00232">
    <property type="entry name" value="CADHERIN_1"/>
    <property type="match status" value="3"/>
</dbReference>
<feature type="domain" description="Cadherin" evidence="11">
    <location>
        <begin position="602"/>
        <end position="713"/>
    </location>
</feature>
<feature type="domain" description="Cadherin" evidence="11">
    <location>
        <begin position="474"/>
        <end position="597"/>
    </location>
</feature>
<dbReference type="GO" id="GO:0007156">
    <property type="term" value="P:homophilic cell adhesion via plasma membrane adhesion molecules"/>
    <property type="evidence" value="ECO:0007669"/>
    <property type="project" value="InterPro"/>
</dbReference>
<dbReference type="CDD" id="cd11304">
    <property type="entry name" value="Cadherin_repeat"/>
    <property type="match status" value="7"/>
</dbReference>
<keyword evidence="6 10" id="KW-0472">Membrane</keyword>
<keyword evidence="4 8" id="KW-0106">Calcium</keyword>
<keyword evidence="3" id="KW-0677">Repeat</keyword>
<reference evidence="12 13" key="1">
    <citation type="submission" date="2015-03" db="EMBL/GenBank/DDBJ databases">
        <title>Draft genome of the nematode, Opisthorchis viverrini.</title>
        <authorList>
            <person name="Mitreva M."/>
        </authorList>
    </citation>
    <scope>NUCLEOTIDE SEQUENCE [LARGE SCALE GENOMIC DNA]</scope>
    <source>
        <strain evidence="12">Khon Kaen</strain>
    </source>
</reference>
<evidence type="ECO:0000313" key="12">
    <source>
        <dbReference type="EMBL" id="OON24061.1"/>
    </source>
</evidence>
<dbReference type="Proteomes" id="UP000243686">
    <property type="component" value="Unassembled WGS sequence"/>
</dbReference>
<feature type="region of interest" description="Disordered" evidence="9">
    <location>
        <begin position="808"/>
        <end position="834"/>
    </location>
</feature>
<accession>A0A1S8XBE7</accession>
<evidence type="ECO:0000259" key="11">
    <source>
        <dbReference type="PROSITE" id="PS50268"/>
    </source>
</evidence>
<evidence type="ECO:0000256" key="2">
    <source>
        <dbReference type="ARBA" id="ARBA00022692"/>
    </source>
</evidence>
<keyword evidence="2 10" id="KW-0812">Transmembrane</keyword>
<dbReference type="PANTHER" id="PTHR24028">
    <property type="entry name" value="CADHERIN-87A"/>
    <property type="match status" value="1"/>
</dbReference>
<sequence>RNECVEPQWKTLRFIHGYLDETHSNKWCKYDKYCLVVTKFVKVDKTLLCFKLNKEIIKEIRSLCQWFARMCICVYVTYHRCMKRETKEPSQQTYDEAPKADIQMTMEPLRGEGSQYRASGYDPKYFEIGHTEKMNYLLKHEFRPDLGMKTAVMGKTIFINLASLNLPQFYVAHNYGIALRFHQTVSYEHGVHFILDVTVFEGPVTHPRAALMRQGTDLDKPLAYAALLSTVQSESKVCLSADWSVPVAAIPCVKRRRATPVLRFVVNEESALRTTIGNISAYLLPHPTITTDSKFFDVTTTGLVQLARRLDLESLCTENFLCCKLEQPCELSFSVVIESGTSREMQPLEIRVRILDINDNVPSFGPNSENGQVLEVSEMAKVGSLFSLTPAVDRDVSKENQVQRYTLHGVELLRMFELDDSEPPNVRLRLVRSLDYEKTTSYTGSLEACDPRSCMRQNLTIRITDANDNPPRFVKNTYSVNVPENFTVGQVVLQLEAEDIDSPPYAQMDFRFHGTADQDLYNTFRLERNTGRVVLRTRLAAHRRSEYKFDVSVVEGSSTAIMDHGSSTSVSNPILGSSNLAHVTITVEDLNDFSPNIKMFSPSEGQQLSVPENSPPTRVCVVQVTDSDSGDNGRVACRLVRSAASASETTLDSFVLSNAGKLYTVSTTRSFDAEREPQVAVTIVCTDFGSPQRSSGRDLVIKIEDINEFPPEVDKTTYHAAVYENAEAGVEVVRISARDPDHSAKLHYELSAQGKQYFHVDPLTGSILTIGDTGTDFDSAGLLSSTLDREKTERVTFTVCVSDGPPTSVCGGDDSNSKPSMRAMKQGSNTESARTHTVSATVFVTVLDQNDNRPHFIEKGPFSVAENQPRFTQVSGRLVAIDQDDGENGRVRYSLRHSWKSANGVPAPDLFQVDADGRIQTMEVLDRETTNAYTLELMACDSAPQTPLCTSLNATVTVLDENDNKPIWRYPHDQDKEVNITADLPPGHVIARVHATDQDAAENGRVVYSLIDPHRRTVFQVDNKTGDIAVAQSNPAAPSETNFQSNANKPSPLLPGIYRLRLRASDQGHPQQVAETWLQVNVFSTDTVVSAGLNFMIIVVMVGVTGLISICLVIAIICVRRRSFSLRASHGSHDRTRPNGFRPGRDSGDGAEGVHFPLKHDYGYPVDSTGYMMGVSPTPSDLDVLKLNYQTNAPGSYFGAANGGTESAQLIGWAPSPAMCYPAGQPLTFYPDQTLASSPSDPLTSNPTATLRLPVYVPYSRLTPTSDQDLATLRLVEQPNAHLGSSHHGGASSTCLSFTSPSPNADQLVPSAAMQNFNDSFSEHRMMDANRELDTKSSGTNHSHSGHHSLRAACNPYEITLSTSRHVCTKMTEGLSYGIQASLVSDDSYIDRADRL</sequence>
<dbReference type="SMART" id="SM00112">
    <property type="entry name" value="CA"/>
    <property type="match status" value="6"/>
</dbReference>
<dbReference type="Pfam" id="PF00028">
    <property type="entry name" value="Cadherin"/>
    <property type="match status" value="5"/>
</dbReference>
<evidence type="ECO:0000256" key="10">
    <source>
        <dbReference type="SAM" id="Phobius"/>
    </source>
</evidence>
<dbReference type="PROSITE" id="PS50268">
    <property type="entry name" value="CADHERIN_2"/>
    <property type="match status" value="7"/>
</dbReference>
<dbReference type="InterPro" id="IPR020894">
    <property type="entry name" value="Cadherin_CS"/>
</dbReference>
<feature type="domain" description="Cadherin" evidence="11">
    <location>
        <begin position="862"/>
        <end position="968"/>
    </location>
</feature>
<comment type="subcellular location">
    <subcellularLocation>
        <location evidence="1">Membrane</location>
        <topology evidence="1">Single-pass membrane protein</topology>
    </subcellularLocation>
</comment>
<dbReference type="GO" id="GO:0005886">
    <property type="term" value="C:plasma membrane"/>
    <property type="evidence" value="ECO:0007669"/>
    <property type="project" value="InterPro"/>
</dbReference>
<feature type="domain" description="Cadherin" evidence="11">
    <location>
        <begin position="714"/>
        <end position="856"/>
    </location>
</feature>
<gene>
    <name evidence="12" type="ORF">X801_00028</name>
</gene>
<keyword evidence="7" id="KW-0325">Glycoprotein</keyword>
<feature type="region of interest" description="Disordered" evidence="9">
    <location>
        <begin position="1129"/>
        <end position="1150"/>
    </location>
</feature>
<feature type="compositionally biased region" description="Basic and acidic residues" evidence="9">
    <location>
        <begin position="1131"/>
        <end position="1148"/>
    </location>
</feature>
<dbReference type="InterPro" id="IPR015919">
    <property type="entry name" value="Cadherin-like_sf"/>
</dbReference>
<evidence type="ECO:0000256" key="3">
    <source>
        <dbReference type="ARBA" id="ARBA00022737"/>
    </source>
</evidence>
<feature type="transmembrane region" description="Helical" evidence="10">
    <location>
        <begin position="1095"/>
        <end position="1119"/>
    </location>
</feature>
<dbReference type="GO" id="GO:0005509">
    <property type="term" value="F:calcium ion binding"/>
    <property type="evidence" value="ECO:0007669"/>
    <property type="project" value="UniProtKB-UniRule"/>
</dbReference>
<protein>
    <submittedName>
        <fullName evidence="12">Cadherin domain protein</fullName>
    </submittedName>
</protein>
<evidence type="ECO:0000256" key="6">
    <source>
        <dbReference type="ARBA" id="ARBA00023136"/>
    </source>
</evidence>
<name>A0A1S8XBE7_OPIVI</name>
<evidence type="ECO:0000256" key="5">
    <source>
        <dbReference type="ARBA" id="ARBA00022989"/>
    </source>
</evidence>
<evidence type="ECO:0000313" key="13">
    <source>
        <dbReference type="Proteomes" id="UP000243686"/>
    </source>
</evidence>
<feature type="non-terminal residue" evidence="12">
    <location>
        <position position="1396"/>
    </location>
</feature>
<feature type="domain" description="Cadherin" evidence="11">
    <location>
        <begin position="368"/>
        <end position="473"/>
    </location>
</feature>
<dbReference type="EMBL" id="KV891457">
    <property type="protein sequence ID" value="OON24061.1"/>
    <property type="molecule type" value="Genomic_DNA"/>
</dbReference>
<dbReference type="Gene3D" id="2.60.40.60">
    <property type="entry name" value="Cadherins"/>
    <property type="match status" value="7"/>
</dbReference>
<dbReference type="PANTHER" id="PTHR24028:SF146">
    <property type="entry name" value="CADHERIN 96CB, ISOFORM D-RELATED"/>
    <property type="match status" value="1"/>
</dbReference>
<feature type="domain" description="Cadherin" evidence="11">
    <location>
        <begin position="282"/>
        <end position="364"/>
    </location>
</feature>
<proteinExistence type="predicted"/>
<keyword evidence="13" id="KW-1185">Reference proteome</keyword>
<evidence type="ECO:0000256" key="8">
    <source>
        <dbReference type="PROSITE-ProRule" id="PRU00043"/>
    </source>
</evidence>
<keyword evidence="5 10" id="KW-1133">Transmembrane helix</keyword>
<feature type="non-terminal residue" evidence="12">
    <location>
        <position position="1"/>
    </location>
</feature>
<evidence type="ECO:0000256" key="1">
    <source>
        <dbReference type="ARBA" id="ARBA00004167"/>
    </source>
</evidence>
<evidence type="ECO:0000256" key="9">
    <source>
        <dbReference type="SAM" id="MobiDB-lite"/>
    </source>
</evidence>
<evidence type="ECO:0000256" key="4">
    <source>
        <dbReference type="ARBA" id="ARBA00022837"/>
    </source>
</evidence>
<evidence type="ECO:0000256" key="7">
    <source>
        <dbReference type="ARBA" id="ARBA00023180"/>
    </source>
</evidence>
<dbReference type="PRINTS" id="PR00205">
    <property type="entry name" value="CADHERIN"/>
</dbReference>
<dbReference type="InterPro" id="IPR002126">
    <property type="entry name" value="Cadherin-like_dom"/>
</dbReference>
<organism evidence="12 13">
    <name type="scientific">Opisthorchis viverrini</name>
    <name type="common">Southeast Asian liver fluke</name>
    <dbReference type="NCBI Taxonomy" id="6198"/>
    <lineage>
        <taxon>Eukaryota</taxon>
        <taxon>Metazoa</taxon>
        <taxon>Spiralia</taxon>
        <taxon>Lophotrochozoa</taxon>
        <taxon>Platyhelminthes</taxon>
        <taxon>Trematoda</taxon>
        <taxon>Digenea</taxon>
        <taxon>Opisthorchiida</taxon>
        <taxon>Opisthorchiata</taxon>
        <taxon>Opisthorchiidae</taxon>
        <taxon>Opisthorchis</taxon>
    </lineage>
</organism>
<dbReference type="SUPFAM" id="SSF49313">
    <property type="entry name" value="Cadherin-like"/>
    <property type="match status" value="6"/>
</dbReference>
<feature type="domain" description="Cadherin" evidence="11">
    <location>
        <begin position="972"/>
        <end position="1095"/>
    </location>
</feature>
<dbReference type="InterPro" id="IPR050174">
    <property type="entry name" value="Protocadherin/Cadherin-CA"/>
</dbReference>